<reference evidence="3" key="1">
    <citation type="submission" date="2023-07" db="EMBL/GenBank/DDBJ databases">
        <title>Whole genome shotgun sequence of Streptomyces achromogenes subsp. rubradiris NBRC 14000.</title>
        <authorList>
            <person name="Komaki H."/>
            <person name="Tamura T."/>
        </authorList>
    </citation>
    <scope>NUCLEOTIDE SEQUENCE [LARGE SCALE GENOMIC DNA]</scope>
    <source>
        <strain evidence="3">NBRC 14000</strain>
    </source>
</reference>
<sequence>MLHRRLARDYETLPAPSGAVIHLAMTDLMAHRLTNENTISWRTPAKPHRPRILGWNNGRQRPVNALSPPRPWPSQSGRPPYARRTGS</sequence>
<proteinExistence type="predicted"/>
<evidence type="ECO:0000256" key="1">
    <source>
        <dbReference type="SAM" id="MobiDB-lite"/>
    </source>
</evidence>
<keyword evidence="3" id="KW-1185">Reference proteome</keyword>
<comment type="caution">
    <text evidence="2">The sequence shown here is derived from an EMBL/GenBank/DDBJ whole genome shotgun (WGS) entry which is preliminary data.</text>
</comment>
<feature type="region of interest" description="Disordered" evidence="1">
    <location>
        <begin position="40"/>
        <end position="87"/>
    </location>
</feature>
<name>A0ABQ3RAP9_STRRR</name>
<dbReference type="EMBL" id="BNEA01000015">
    <property type="protein sequence ID" value="GHI52933.1"/>
    <property type="molecule type" value="Genomic_DNA"/>
</dbReference>
<accession>A0ABQ3RAP9</accession>
<protein>
    <recommendedName>
        <fullName evidence="4">Transposase</fullName>
    </recommendedName>
</protein>
<evidence type="ECO:0000313" key="2">
    <source>
        <dbReference type="EMBL" id="GHI52933.1"/>
    </source>
</evidence>
<evidence type="ECO:0008006" key="4">
    <source>
        <dbReference type="Google" id="ProtNLM"/>
    </source>
</evidence>
<evidence type="ECO:0000313" key="3">
    <source>
        <dbReference type="Proteomes" id="UP000646738"/>
    </source>
</evidence>
<organism evidence="2 3">
    <name type="scientific">Streptomyces rubradiris</name>
    <name type="common">Streptomyces achromogenes subsp. rubradiris</name>
    <dbReference type="NCBI Taxonomy" id="285531"/>
    <lineage>
        <taxon>Bacteria</taxon>
        <taxon>Bacillati</taxon>
        <taxon>Actinomycetota</taxon>
        <taxon>Actinomycetes</taxon>
        <taxon>Kitasatosporales</taxon>
        <taxon>Streptomycetaceae</taxon>
        <taxon>Streptomyces</taxon>
    </lineage>
</organism>
<gene>
    <name evidence="2" type="ORF">Srubr_27790</name>
</gene>
<dbReference type="Proteomes" id="UP000646738">
    <property type="component" value="Unassembled WGS sequence"/>
</dbReference>